<dbReference type="EMBL" id="JAHLQL010000001">
    <property type="protein sequence ID" value="MBU5591382.1"/>
    <property type="molecule type" value="Genomic_DNA"/>
</dbReference>
<evidence type="ECO:0000256" key="1">
    <source>
        <dbReference type="SAM" id="MobiDB-lite"/>
    </source>
</evidence>
<proteinExistence type="predicted"/>
<evidence type="ECO:0000313" key="3">
    <source>
        <dbReference type="Proteomes" id="UP000736583"/>
    </source>
</evidence>
<sequence>MNNLVDVLCRLVTSYRAVVGGAAELNGVALADKRHVKEALKTADEINELIRDVIDTLEECEDCYLCYCRIRAGVIKSRLDAQYILGEIDEEFGDLKKNLKSIDINKLYTHKGKHKKVKRKENISKGNDEEEEDSSEEDNGDSKDDKTPPLNKEE</sequence>
<organism evidence="2 3">
    <name type="scientific">Clostridium simiarum</name>
    <dbReference type="NCBI Taxonomy" id="2841506"/>
    <lineage>
        <taxon>Bacteria</taxon>
        <taxon>Bacillati</taxon>
        <taxon>Bacillota</taxon>
        <taxon>Clostridia</taxon>
        <taxon>Eubacteriales</taxon>
        <taxon>Clostridiaceae</taxon>
        <taxon>Clostridium</taxon>
    </lineage>
</organism>
<gene>
    <name evidence="2" type="ORF">KQI89_06375</name>
</gene>
<reference evidence="2 3" key="1">
    <citation type="submission" date="2021-06" db="EMBL/GenBank/DDBJ databases">
        <authorList>
            <person name="Sun Q."/>
            <person name="Li D."/>
        </authorList>
    </citation>
    <scope>NUCLEOTIDE SEQUENCE [LARGE SCALE GENOMIC DNA]</scope>
    <source>
        <strain evidence="2 3">MSJ-4</strain>
    </source>
</reference>
<evidence type="ECO:0000313" key="2">
    <source>
        <dbReference type="EMBL" id="MBU5591382.1"/>
    </source>
</evidence>
<name>A0ABS6F1F8_9CLOT</name>
<feature type="compositionally biased region" description="Acidic residues" evidence="1">
    <location>
        <begin position="128"/>
        <end position="139"/>
    </location>
</feature>
<feature type="region of interest" description="Disordered" evidence="1">
    <location>
        <begin position="111"/>
        <end position="154"/>
    </location>
</feature>
<feature type="compositionally biased region" description="Basic and acidic residues" evidence="1">
    <location>
        <begin position="140"/>
        <end position="154"/>
    </location>
</feature>
<accession>A0ABS6F1F8</accession>
<dbReference type="Proteomes" id="UP000736583">
    <property type="component" value="Unassembled WGS sequence"/>
</dbReference>
<protein>
    <submittedName>
        <fullName evidence="2">Uncharacterized protein</fullName>
    </submittedName>
</protein>
<keyword evidence="3" id="KW-1185">Reference proteome</keyword>
<comment type="caution">
    <text evidence="2">The sequence shown here is derived from an EMBL/GenBank/DDBJ whole genome shotgun (WGS) entry which is preliminary data.</text>
</comment>